<sequence length="295" mass="30819">MNVIQLIVLAAIWGASFLFMRMGAPAFGVVPLIALRVGIATVLLLPVLRNTDARAEFRAHLGPLFIVGVTNSALPFCLLTYAALYVSAGVDSILNATTPMWTAIVAFLWLSAPLKRAQIMGLLVGFAGVVILAWDAIGTGSKGAGGAIVAAILATLSYGFAANYSKRKLAGARPFVSAFGSQLFAAIVLAPAACLYWPHAPIQALDWVAVVLLGALCTAVAYILYFGLIRNAGAQYAASVTFLIPVFGVVWGAIILHEKITVQALIGCVVILLGTALATGKINGLAGLPRMKRQA</sequence>
<feature type="transmembrane region" description="Helical" evidence="5">
    <location>
        <begin position="60"/>
        <end position="86"/>
    </location>
</feature>
<feature type="transmembrane region" description="Helical" evidence="5">
    <location>
        <begin position="236"/>
        <end position="256"/>
    </location>
</feature>
<keyword evidence="2 5" id="KW-0812">Transmembrane</keyword>
<comment type="caution">
    <text evidence="7">The sequence shown here is derived from an EMBL/GenBank/DDBJ whole genome shotgun (WGS) entry which is preliminary data.</text>
</comment>
<evidence type="ECO:0000256" key="1">
    <source>
        <dbReference type="ARBA" id="ARBA00004141"/>
    </source>
</evidence>
<dbReference type="PANTHER" id="PTHR32322:SF9">
    <property type="entry name" value="AMINO-ACID METABOLITE EFFLUX PUMP-RELATED"/>
    <property type="match status" value="1"/>
</dbReference>
<dbReference type="Pfam" id="PF00892">
    <property type="entry name" value="EamA"/>
    <property type="match status" value="2"/>
</dbReference>
<dbReference type="InterPro" id="IPR000620">
    <property type="entry name" value="EamA_dom"/>
</dbReference>
<feature type="transmembrane region" description="Helical" evidence="5">
    <location>
        <begin position="92"/>
        <end position="112"/>
    </location>
</feature>
<dbReference type="InterPro" id="IPR037185">
    <property type="entry name" value="EmrE-like"/>
</dbReference>
<gene>
    <name evidence="7" type="ORF">WL73_30225</name>
</gene>
<dbReference type="OrthoDB" id="9810556at2"/>
<evidence type="ECO:0000256" key="5">
    <source>
        <dbReference type="SAM" id="Phobius"/>
    </source>
</evidence>
<evidence type="ECO:0000256" key="4">
    <source>
        <dbReference type="ARBA" id="ARBA00023136"/>
    </source>
</evidence>
<comment type="subcellular location">
    <subcellularLocation>
        <location evidence="1">Membrane</location>
        <topology evidence="1">Multi-pass membrane protein</topology>
    </subcellularLocation>
</comment>
<feature type="transmembrane region" description="Helical" evidence="5">
    <location>
        <begin position="24"/>
        <end position="48"/>
    </location>
</feature>
<evidence type="ECO:0000256" key="2">
    <source>
        <dbReference type="ARBA" id="ARBA00022692"/>
    </source>
</evidence>
<dbReference type="EMBL" id="LPIX01000005">
    <property type="protein sequence ID" value="KWE13626.1"/>
    <property type="molecule type" value="Genomic_DNA"/>
</dbReference>
<proteinExistence type="predicted"/>
<evidence type="ECO:0000256" key="3">
    <source>
        <dbReference type="ARBA" id="ARBA00022989"/>
    </source>
</evidence>
<feature type="transmembrane region" description="Helical" evidence="5">
    <location>
        <begin position="143"/>
        <end position="163"/>
    </location>
</feature>
<protein>
    <recommendedName>
        <fullName evidence="6">EamA domain-containing protein</fullName>
    </recommendedName>
</protein>
<keyword evidence="3 5" id="KW-1133">Transmembrane helix</keyword>
<feature type="domain" description="EamA" evidence="6">
    <location>
        <begin position="147"/>
        <end position="278"/>
    </location>
</feature>
<dbReference type="PANTHER" id="PTHR32322">
    <property type="entry name" value="INNER MEMBRANE TRANSPORTER"/>
    <property type="match status" value="1"/>
</dbReference>
<keyword evidence="4 5" id="KW-0472">Membrane</keyword>
<feature type="domain" description="EamA" evidence="6">
    <location>
        <begin position="4"/>
        <end position="133"/>
    </location>
</feature>
<feature type="transmembrane region" description="Helical" evidence="5">
    <location>
        <begin position="262"/>
        <end position="283"/>
    </location>
</feature>
<evidence type="ECO:0000313" key="8">
    <source>
        <dbReference type="Proteomes" id="UP000062998"/>
    </source>
</evidence>
<dbReference type="SUPFAM" id="SSF103481">
    <property type="entry name" value="Multidrug resistance efflux transporter EmrE"/>
    <property type="match status" value="2"/>
</dbReference>
<evidence type="ECO:0000259" key="6">
    <source>
        <dbReference type="Pfam" id="PF00892"/>
    </source>
</evidence>
<dbReference type="Proteomes" id="UP000062998">
    <property type="component" value="Unassembled WGS sequence"/>
</dbReference>
<feature type="transmembrane region" description="Helical" evidence="5">
    <location>
        <begin position="204"/>
        <end position="224"/>
    </location>
</feature>
<dbReference type="GO" id="GO:0016020">
    <property type="term" value="C:membrane"/>
    <property type="evidence" value="ECO:0007669"/>
    <property type="project" value="UniProtKB-SubCell"/>
</dbReference>
<organism evidence="7 8">
    <name type="scientific">Burkholderia ubonensis</name>
    <dbReference type="NCBI Taxonomy" id="101571"/>
    <lineage>
        <taxon>Bacteria</taxon>
        <taxon>Pseudomonadati</taxon>
        <taxon>Pseudomonadota</taxon>
        <taxon>Betaproteobacteria</taxon>
        <taxon>Burkholderiales</taxon>
        <taxon>Burkholderiaceae</taxon>
        <taxon>Burkholderia</taxon>
        <taxon>Burkholderia cepacia complex</taxon>
    </lineage>
</organism>
<dbReference type="AlphaFoldDB" id="A0A108EMB6"/>
<dbReference type="Gene3D" id="1.10.3730.20">
    <property type="match status" value="1"/>
</dbReference>
<feature type="transmembrane region" description="Helical" evidence="5">
    <location>
        <begin position="175"/>
        <end position="198"/>
    </location>
</feature>
<name>A0A108EMB6_9BURK</name>
<dbReference type="RefSeq" id="WP_060304074.1">
    <property type="nucleotide sequence ID" value="NZ_CP013464.1"/>
</dbReference>
<feature type="transmembrane region" description="Helical" evidence="5">
    <location>
        <begin position="119"/>
        <end position="137"/>
    </location>
</feature>
<evidence type="ECO:0000313" key="7">
    <source>
        <dbReference type="EMBL" id="KWE13626.1"/>
    </source>
</evidence>
<dbReference type="InterPro" id="IPR050638">
    <property type="entry name" value="AA-Vitamin_Transporters"/>
</dbReference>
<accession>A0A108EMB6</accession>
<reference evidence="7 8" key="1">
    <citation type="submission" date="2015-11" db="EMBL/GenBank/DDBJ databases">
        <title>Expanding the genomic diversity of Burkholderia species for the development of highly accurate diagnostics.</title>
        <authorList>
            <person name="Sahl J."/>
            <person name="Keim P."/>
            <person name="Wagner D."/>
        </authorList>
    </citation>
    <scope>NUCLEOTIDE SEQUENCE [LARGE SCALE GENOMIC DNA]</scope>
    <source>
        <strain evidence="7 8">MSMB2167WGS</strain>
    </source>
</reference>